<keyword evidence="3" id="KW-1185">Reference proteome</keyword>
<evidence type="ECO:0000313" key="2">
    <source>
        <dbReference type="EMBL" id="CAD7289263.1"/>
    </source>
</evidence>
<reference evidence="2 3" key="1">
    <citation type="submission" date="2020-11" db="EMBL/GenBank/DDBJ databases">
        <authorList>
            <person name="Peeters C."/>
        </authorList>
    </citation>
    <scope>NUCLEOTIDE SEQUENCE [LARGE SCALE GENOMIC DNA]</scope>
    <source>
        <strain evidence="2 3">LMG 7974</strain>
    </source>
</reference>
<dbReference type="RefSeq" id="WP_229933213.1">
    <property type="nucleotide sequence ID" value="NZ_CAJHOF010000014.1"/>
</dbReference>
<comment type="caution">
    <text evidence="2">The sequence shown here is derived from an EMBL/GenBank/DDBJ whole genome shotgun (WGS) entry which is preliminary data.</text>
</comment>
<sequence>MDKYEKYVLSFFTSCLSSIVTAIYISEKDTQIITWVFMILCLFGILIIFFVTNQKEKLNEKRTEK</sequence>
<keyword evidence="1" id="KW-0472">Membrane</keyword>
<evidence type="ECO:0000313" key="3">
    <source>
        <dbReference type="Proteomes" id="UP000789803"/>
    </source>
</evidence>
<accession>A0ABM8Q8I5</accession>
<evidence type="ECO:0000256" key="1">
    <source>
        <dbReference type="SAM" id="Phobius"/>
    </source>
</evidence>
<gene>
    <name evidence="2" type="ORF">LMG7974_01424</name>
</gene>
<protein>
    <submittedName>
        <fullName evidence="2">Uncharacterized protein</fullName>
    </submittedName>
</protein>
<dbReference type="Proteomes" id="UP000789803">
    <property type="component" value="Unassembled WGS sequence"/>
</dbReference>
<dbReference type="EMBL" id="CAJHOF010000014">
    <property type="protein sequence ID" value="CAD7289263.1"/>
    <property type="molecule type" value="Genomic_DNA"/>
</dbReference>
<feature type="transmembrane region" description="Helical" evidence="1">
    <location>
        <begin position="32"/>
        <end position="52"/>
    </location>
</feature>
<keyword evidence="1" id="KW-0812">Transmembrane</keyword>
<feature type="transmembrane region" description="Helical" evidence="1">
    <location>
        <begin position="7"/>
        <end position="26"/>
    </location>
</feature>
<name>A0ABM8Q8I5_9BACT</name>
<organism evidence="2 3">
    <name type="scientific">Campylobacter majalis</name>
    <dbReference type="NCBI Taxonomy" id="2790656"/>
    <lineage>
        <taxon>Bacteria</taxon>
        <taxon>Pseudomonadati</taxon>
        <taxon>Campylobacterota</taxon>
        <taxon>Epsilonproteobacteria</taxon>
        <taxon>Campylobacterales</taxon>
        <taxon>Campylobacteraceae</taxon>
        <taxon>Campylobacter</taxon>
    </lineage>
</organism>
<proteinExistence type="predicted"/>
<keyword evidence="1" id="KW-1133">Transmembrane helix</keyword>